<evidence type="ECO:0000313" key="2">
    <source>
        <dbReference type="Proteomes" id="UP000326837"/>
    </source>
</evidence>
<gene>
    <name evidence="1" type="ORF">PLANPX_0848</name>
</gene>
<protein>
    <recommendedName>
        <fullName evidence="3">Carboxypeptidase regulatory-like domain-containing protein</fullName>
    </recommendedName>
</protein>
<name>A0A5K7XA96_9BACT</name>
<organism evidence="1 2">
    <name type="scientific">Lacipirellula parvula</name>
    <dbReference type="NCBI Taxonomy" id="2650471"/>
    <lineage>
        <taxon>Bacteria</taxon>
        <taxon>Pseudomonadati</taxon>
        <taxon>Planctomycetota</taxon>
        <taxon>Planctomycetia</taxon>
        <taxon>Pirellulales</taxon>
        <taxon>Lacipirellulaceae</taxon>
        <taxon>Lacipirellula</taxon>
    </lineage>
</organism>
<dbReference type="AlphaFoldDB" id="A0A5K7XA96"/>
<dbReference type="Proteomes" id="UP000326837">
    <property type="component" value="Chromosome"/>
</dbReference>
<accession>A0A5K7XA96</accession>
<sequence length="146" mass="15253">MLKQEIRNVACLVIALVVAAGCGPKTDRLPISGTVTLDGAPLDSGSIRFNSRPGEKLQSAGAMIHDGAYEIPAEQGLLPGIYIVEMSSPDTKAPPIMVGGDDGSPKFPVAPDRIPPEFNSGGGKTIELSRDGDAKFNFEVTSSSKK</sequence>
<dbReference type="PROSITE" id="PS51257">
    <property type="entry name" value="PROKAR_LIPOPROTEIN"/>
    <property type="match status" value="1"/>
</dbReference>
<evidence type="ECO:0008006" key="3">
    <source>
        <dbReference type="Google" id="ProtNLM"/>
    </source>
</evidence>
<reference evidence="2" key="1">
    <citation type="submission" date="2019-10" db="EMBL/GenBank/DDBJ databases">
        <title>Lacipirellula parvula gen. nov., sp. nov., representing a lineage of planctomycetes widespread in freshwater anoxic habitats, and description of the family Lacipirellulaceae.</title>
        <authorList>
            <person name="Dedysh S.N."/>
            <person name="Kulichevskaya I.S."/>
            <person name="Beletsky A.V."/>
            <person name="Rakitin A.L."/>
            <person name="Mardanov A.V."/>
            <person name="Ivanova A.A."/>
            <person name="Saltykova V.X."/>
            <person name="Rijpstra W.I.C."/>
            <person name="Sinninghe Damste J.S."/>
            <person name="Ravin N.V."/>
        </authorList>
    </citation>
    <scope>NUCLEOTIDE SEQUENCE [LARGE SCALE GENOMIC DNA]</scope>
    <source>
        <strain evidence="2">PX69</strain>
    </source>
</reference>
<evidence type="ECO:0000313" key="1">
    <source>
        <dbReference type="EMBL" id="BBO31236.1"/>
    </source>
</evidence>
<proteinExistence type="predicted"/>
<dbReference type="EMBL" id="AP021861">
    <property type="protein sequence ID" value="BBO31236.1"/>
    <property type="molecule type" value="Genomic_DNA"/>
</dbReference>
<dbReference type="RefSeq" id="WP_152097411.1">
    <property type="nucleotide sequence ID" value="NZ_AP021861.1"/>
</dbReference>
<keyword evidence="2" id="KW-1185">Reference proteome</keyword>
<dbReference type="KEGG" id="lpav:PLANPX_0848"/>